<organism evidence="6">
    <name type="scientific">hydrothermal vent metagenome</name>
    <dbReference type="NCBI Taxonomy" id="652676"/>
    <lineage>
        <taxon>unclassified sequences</taxon>
        <taxon>metagenomes</taxon>
        <taxon>ecological metagenomes</taxon>
    </lineage>
</organism>
<proteinExistence type="inferred from homology"/>
<dbReference type="Gene3D" id="1.20.120.430">
    <property type="entry name" value="tRNA modification GTPase MnmE domain 2"/>
    <property type="match status" value="1"/>
</dbReference>
<dbReference type="AlphaFoldDB" id="A0A1W1CJA8"/>
<gene>
    <name evidence="6" type="ORF">MNB_SUP05-5-572</name>
</gene>
<dbReference type="GO" id="GO:0005525">
    <property type="term" value="F:GTP binding"/>
    <property type="evidence" value="ECO:0007669"/>
    <property type="project" value="UniProtKB-KW"/>
</dbReference>
<dbReference type="CDD" id="cd04164">
    <property type="entry name" value="trmE"/>
    <property type="match status" value="1"/>
</dbReference>
<dbReference type="Gene3D" id="3.30.1360.120">
    <property type="entry name" value="Probable tRNA modification gtpase trme, domain 1"/>
    <property type="match status" value="1"/>
</dbReference>
<dbReference type="NCBIfam" id="TIGR00231">
    <property type="entry name" value="small_GTP"/>
    <property type="match status" value="1"/>
</dbReference>
<evidence type="ECO:0000256" key="2">
    <source>
        <dbReference type="ARBA" id="ARBA00022694"/>
    </source>
</evidence>
<keyword evidence="4" id="KW-0342">GTP-binding</keyword>
<dbReference type="GO" id="GO:0002098">
    <property type="term" value="P:tRNA wobble uridine modification"/>
    <property type="evidence" value="ECO:0007669"/>
    <property type="project" value="TreeGrafter"/>
</dbReference>
<dbReference type="InterPro" id="IPR006073">
    <property type="entry name" value="GTP-bd"/>
</dbReference>
<sequence length="434" mass="48249">MNNTTICNYATNLSQAGIGIIRISGNQSKEIARKILGFQPQPRYAHFSDFLDKDKKIIDEGIAIFYPNPHSFTGEDVFEIQCHGGRFVMENILNQVLDYGATLAEAGEFSKRAFLNGKIDLIQAEAIADLISANSNQAAKSALNSLKGQFSAKINTLVKKITELRMFVESTIDFSDEEIDFIPPDLVNNKINNIREELQNILKSAQQGKVLSEGINIAIIGKPNAGKSSLLNALTQEETAIVTDIEGTTRDILKEKILIENIPCNIIDTAGIRNSTNKVEQEGIKRAKNTLKEADIVLLIFDGRKEADLSIVENITSPIILIRNKCDLIKKQNLKENEILISAKQNIGIEKLRQKIKQLTLLSQIDENIIIARKRHLNALETALKFIKTAQSQSNVELIAEDLRLSQEQLNQITGKFSSDDLLGEIFSSFCIGK</sequence>
<dbReference type="GO" id="GO:0003924">
    <property type="term" value="F:GTPase activity"/>
    <property type="evidence" value="ECO:0007669"/>
    <property type="project" value="InterPro"/>
</dbReference>
<dbReference type="EMBL" id="FPHJ01000049">
    <property type="protein sequence ID" value="SFV65797.1"/>
    <property type="molecule type" value="Genomic_DNA"/>
</dbReference>
<dbReference type="PROSITE" id="PS51709">
    <property type="entry name" value="G_TRME"/>
    <property type="match status" value="1"/>
</dbReference>
<dbReference type="CDD" id="cd14858">
    <property type="entry name" value="TrmE_N"/>
    <property type="match status" value="1"/>
</dbReference>
<evidence type="ECO:0000313" key="6">
    <source>
        <dbReference type="EMBL" id="SFV65797.1"/>
    </source>
</evidence>
<keyword evidence="3" id="KW-0547">Nucleotide-binding</keyword>
<comment type="similarity">
    <text evidence="1">Belongs to the TRAFAC class TrmE-Era-EngA-EngB-Septin-like GTPase superfamily. TrmE GTPase family.</text>
</comment>
<dbReference type="Pfam" id="PF10396">
    <property type="entry name" value="TrmE_N"/>
    <property type="match status" value="1"/>
</dbReference>
<keyword evidence="2" id="KW-0819">tRNA processing</keyword>
<dbReference type="PANTHER" id="PTHR42714:SF2">
    <property type="entry name" value="TRNA MODIFICATION GTPASE GTPBP3, MITOCHONDRIAL"/>
    <property type="match status" value="1"/>
</dbReference>
<dbReference type="InterPro" id="IPR025867">
    <property type="entry name" value="MnmE_helical"/>
</dbReference>
<dbReference type="GO" id="GO:0005829">
    <property type="term" value="C:cytosol"/>
    <property type="evidence" value="ECO:0007669"/>
    <property type="project" value="TreeGrafter"/>
</dbReference>
<dbReference type="SUPFAM" id="SSF52540">
    <property type="entry name" value="P-loop containing nucleoside triphosphate hydrolases"/>
    <property type="match status" value="1"/>
</dbReference>
<dbReference type="InterPro" id="IPR027266">
    <property type="entry name" value="TrmE/GcvT-like"/>
</dbReference>
<dbReference type="InterPro" id="IPR018948">
    <property type="entry name" value="GTP-bd_TrmE_N"/>
</dbReference>
<evidence type="ECO:0000259" key="5">
    <source>
        <dbReference type="PROSITE" id="PS51709"/>
    </source>
</evidence>
<feature type="domain" description="TrmE-type G" evidence="5">
    <location>
        <begin position="214"/>
        <end position="361"/>
    </location>
</feature>
<dbReference type="Pfam" id="PF01926">
    <property type="entry name" value="MMR_HSR1"/>
    <property type="match status" value="1"/>
</dbReference>
<dbReference type="Pfam" id="PF12631">
    <property type="entry name" value="MnmE_helical"/>
    <property type="match status" value="1"/>
</dbReference>
<dbReference type="GO" id="GO:0030488">
    <property type="term" value="P:tRNA methylation"/>
    <property type="evidence" value="ECO:0007669"/>
    <property type="project" value="TreeGrafter"/>
</dbReference>
<name>A0A1W1CJA8_9ZZZZ</name>
<dbReference type="InterPro" id="IPR027368">
    <property type="entry name" value="MnmE_dom2"/>
</dbReference>
<dbReference type="Gene3D" id="3.40.50.300">
    <property type="entry name" value="P-loop containing nucleotide triphosphate hydrolases"/>
    <property type="match status" value="1"/>
</dbReference>
<dbReference type="SUPFAM" id="SSF116878">
    <property type="entry name" value="TrmE connector domain"/>
    <property type="match status" value="1"/>
</dbReference>
<evidence type="ECO:0000256" key="1">
    <source>
        <dbReference type="ARBA" id="ARBA00011043"/>
    </source>
</evidence>
<dbReference type="NCBIfam" id="NF003661">
    <property type="entry name" value="PRK05291.1-3"/>
    <property type="match status" value="1"/>
</dbReference>
<dbReference type="InterPro" id="IPR031168">
    <property type="entry name" value="G_TrmE"/>
</dbReference>
<dbReference type="InterPro" id="IPR005225">
    <property type="entry name" value="Small_GTP-bd"/>
</dbReference>
<dbReference type="InterPro" id="IPR004520">
    <property type="entry name" value="GTPase_MnmE"/>
</dbReference>
<evidence type="ECO:0000256" key="4">
    <source>
        <dbReference type="ARBA" id="ARBA00023134"/>
    </source>
</evidence>
<dbReference type="NCBIfam" id="TIGR00450">
    <property type="entry name" value="mnmE_trmE_thdF"/>
    <property type="match status" value="1"/>
</dbReference>
<dbReference type="InterPro" id="IPR027417">
    <property type="entry name" value="P-loop_NTPase"/>
</dbReference>
<protein>
    <submittedName>
        <fullName evidence="6">GTPase and tRNA-U34 5-formylation enzyme TrmE</fullName>
    </submittedName>
</protein>
<accession>A0A1W1CJA8</accession>
<dbReference type="HAMAP" id="MF_00379">
    <property type="entry name" value="GTPase_MnmE"/>
    <property type="match status" value="1"/>
</dbReference>
<evidence type="ECO:0000256" key="3">
    <source>
        <dbReference type="ARBA" id="ARBA00022741"/>
    </source>
</evidence>
<reference evidence="6" key="1">
    <citation type="submission" date="2016-10" db="EMBL/GenBank/DDBJ databases">
        <authorList>
            <person name="de Groot N.N."/>
        </authorList>
    </citation>
    <scope>NUCLEOTIDE SEQUENCE</scope>
</reference>
<dbReference type="PANTHER" id="PTHR42714">
    <property type="entry name" value="TRNA MODIFICATION GTPASE GTPBP3"/>
    <property type="match status" value="1"/>
</dbReference>